<dbReference type="EMBL" id="PGGW01000061">
    <property type="protein sequence ID" value="PJE95878.1"/>
    <property type="molecule type" value="Genomic_DNA"/>
</dbReference>
<evidence type="ECO:0000256" key="6">
    <source>
        <dbReference type="HAMAP-Rule" id="MF_00653"/>
    </source>
</evidence>
<dbReference type="GO" id="GO:0018189">
    <property type="term" value="P:pyrroloquinoline quinone biosynthetic process"/>
    <property type="evidence" value="ECO:0007669"/>
    <property type="project" value="UniProtKB-UniRule"/>
</dbReference>
<accession>A0A2M8LV98</accession>
<comment type="caution">
    <text evidence="8">The sequence shown here is derived from an EMBL/GenBank/DDBJ whole genome shotgun (WGS) entry which is preliminary data.</text>
</comment>
<evidence type="ECO:0000256" key="3">
    <source>
        <dbReference type="ARBA" id="ARBA00015084"/>
    </source>
</evidence>
<sequence>MRVRVLGTAAGGGLPQWNCACEVCGTARAAAVGRTQDCLAVSGDGTAWWLVNASPDIRAQLLAAPELAPGPARRQTPLRGALLTSAELDHTLGLAALREARDFTVHGTATVLGALPVRGVIDPYGGFRWSPAGDTELELAGGLTVRAVPVGRKRPRYAAGAPDAGDWVVAYRLTDRRTGGVLVYAPCLAAWPPALAAAAEGADCVLLDGSFFTDDEMTERTGAGPTALDMGHLPISDSLAHRASYPSARWLYTHLNNTNPALVADSPQRRAVERAGAEVAADGMLLEL</sequence>
<dbReference type="Proteomes" id="UP000230407">
    <property type="component" value="Unassembled WGS sequence"/>
</dbReference>
<comment type="pathway">
    <text evidence="1 6">Cofactor biosynthesis; pyrroloquinoline quinone biosynthesis.</text>
</comment>
<name>A0A2M8LV98_9ACTN</name>
<dbReference type="InterPro" id="IPR001279">
    <property type="entry name" value="Metallo-B-lactamas"/>
</dbReference>
<comment type="function">
    <text evidence="6">May be involved in the transport of PQQ or its precursor to the periplasm.</text>
</comment>
<evidence type="ECO:0000313" key="9">
    <source>
        <dbReference type="Proteomes" id="UP000230407"/>
    </source>
</evidence>
<evidence type="ECO:0000256" key="5">
    <source>
        <dbReference type="ARBA" id="ARBA00022905"/>
    </source>
</evidence>
<dbReference type="NCBIfam" id="TIGR02108">
    <property type="entry name" value="PQQ_syn_pqqB"/>
    <property type="match status" value="1"/>
</dbReference>
<keyword evidence="9" id="KW-1185">Reference proteome</keyword>
<proteinExistence type="inferred from homology"/>
<evidence type="ECO:0000256" key="1">
    <source>
        <dbReference type="ARBA" id="ARBA00004886"/>
    </source>
</evidence>
<dbReference type="RefSeq" id="WP_100203603.1">
    <property type="nucleotide sequence ID" value="NZ_PGGW01000061.1"/>
</dbReference>
<protein>
    <recommendedName>
        <fullName evidence="3 6">Coenzyme PQQ synthesis protein B</fullName>
    </recommendedName>
    <alternativeName>
        <fullName evidence="6">Pyrroloquinoline quinone biosynthesis protein B</fullName>
    </alternativeName>
</protein>
<comment type="similarity">
    <text evidence="2 6">Belongs to the PqqB family.</text>
</comment>
<keyword evidence="4 6" id="KW-0813">Transport</keyword>
<dbReference type="UniPathway" id="UPA00539"/>
<evidence type="ECO:0000256" key="2">
    <source>
        <dbReference type="ARBA" id="ARBA00008481"/>
    </source>
</evidence>
<evidence type="ECO:0000259" key="7">
    <source>
        <dbReference type="Pfam" id="PF12706"/>
    </source>
</evidence>
<dbReference type="SUPFAM" id="SSF56281">
    <property type="entry name" value="Metallo-hydrolase/oxidoreductase"/>
    <property type="match status" value="1"/>
</dbReference>
<evidence type="ECO:0000313" key="8">
    <source>
        <dbReference type="EMBL" id="PJE95878.1"/>
    </source>
</evidence>
<gene>
    <name evidence="6" type="primary">pqqB</name>
    <name evidence="8" type="ORF">CUT44_21305</name>
</gene>
<dbReference type="AlphaFoldDB" id="A0A2M8LV98"/>
<reference evidence="8 9" key="1">
    <citation type="submission" date="2017-11" db="EMBL/GenBank/DDBJ databases">
        <title>Streptomyces carmine sp. nov., a novel actinomycete isolated from Sophora alopecuroides in Xinjiang, China.</title>
        <authorList>
            <person name="Wang Y."/>
            <person name="Luo X."/>
            <person name="Wan C."/>
            <person name="Zhang L."/>
        </authorList>
    </citation>
    <scope>NUCLEOTIDE SEQUENCE [LARGE SCALE GENOMIC DNA]</scope>
    <source>
        <strain evidence="8 9">TRM SA0054</strain>
    </source>
</reference>
<dbReference type="Pfam" id="PF12706">
    <property type="entry name" value="Lactamase_B_2"/>
    <property type="match status" value="1"/>
</dbReference>
<keyword evidence="5 6" id="KW-0884">PQQ biosynthesis</keyword>
<organism evidence="8 9">
    <name type="scientific">Streptomyces carminius</name>
    <dbReference type="NCBI Taxonomy" id="2665496"/>
    <lineage>
        <taxon>Bacteria</taxon>
        <taxon>Bacillati</taxon>
        <taxon>Actinomycetota</taxon>
        <taxon>Actinomycetes</taxon>
        <taxon>Kitasatosporales</taxon>
        <taxon>Streptomycetaceae</taxon>
        <taxon>Streptomyces</taxon>
    </lineage>
</organism>
<dbReference type="HAMAP" id="MF_00653">
    <property type="entry name" value="PQQ_syn_PqqB"/>
    <property type="match status" value="1"/>
</dbReference>
<dbReference type="Gene3D" id="3.60.15.10">
    <property type="entry name" value="Ribonuclease Z/Hydroxyacylglutathione hydrolase-like"/>
    <property type="match status" value="1"/>
</dbReference>
<feature type="domain" description="Metallo-beta-lactamase" evidence="7">
    <location>
        <begin position="48"/>
        <end position="254"/>
    </location>
</feature>
<evidence type="ECO:0000256" key="4">
    <source>
        <dbReference type="ARBA" id="ARBA00022448"/>
    </source>
</evidence>
<dbReference type="InterPro" id="IPR036866">
    <property type="entry name" value="RibonucZ/Hydroxyglut_hydro"/>
</dbReference>
<dbReference type="InterPro" id="IPR011842">
    <property type="entry name" value="PQQ_synth_PqqB"/>
</dbReference>